<keyword evidence="2" id="KW-0328">Glycosyltransferase</keyword>
<sequence length="380" mass="41738">MPWIALLLFGVGMIALTWLGYPLLLWLRARRAAPNAPAPEPTQWPRLSVILIAHNEEAAIARKLRNLLALDYPPKRIEIVLACDGSSDRTEAAAQAVHDPRVRVLAFAQRRGKAACLNDAVAAAHGEVLLFCDVRQRIELGAARLLIARLLQPGVGVVGGELAFEAEGTRGFGHTVDAYWRYEKRVRRLESAAGSVVGVSGALYAMRRADYSPIPPQTILDDVLIPMRRAMAGERVLFEAGAIAWDRPSAGLDQESRRKVRTLAGNFQLLALEPRLLNPAANPLFLRFVGHKLLRLAGPLFLALALFAHLMLVRDSGFWALLLLPHLGAWALGLLAPAVPALKRLPLAGLITGFVQMQLCVVRGFIDILHRPAQDIWKTR</sequence>
<keyword evidence="7" id="KW-1185">Reference proteome</keyword>
<keyword evidence="4" id="KW-1133">Transmembrane helix</keyword>
<evidence type="ECO:0000256" key="2">
    <source>
        <dbReference type="ARBA" id="ARBA00022676"/>
    </source>
</evidence>
<reference evidence="6 7" key="1">
    <citation type="submission" date="2016-10" db="EMBL/GenBank/DDBJ databases">
        <authorList>
            <person name="de Groot N.N."/>
        </authorList>
    </citation>
    <scope>NUCLEOTIDE SEQUENCE [LARGE SCALE GENOMIC DNA]</scope>
    <source>
        <strain evidence="6 7">DSM 16957</strain>
    </source>
</reference>
<feature type="transmembrane region" description="Helical" evidence="4">
    <location>
        <begin position="318"/>
        <end position="338"/>
    </location>
</feature>
<dbReference type="PANTHER" id="PTHR43630">
    <property type="entry name" value="POLY-BETA-1,6-N-ACETYL-D-GLUCOSAMINE SYNTHASE"/>
    <property type="match status" value="1"/>
</dbReference>
<name>A0A1G6WKR5_9GAMM</name>
<dbReference type="Gene3D" id="3.90.550.10">
    <property type="entry name" value="Spore Coat Polysaccharide Biosynthesis Protein SpsA, Chain A"/>
    <property type="match status" value="1"/>
</dbReference>
<dbReference type="GO" id="GO:0016757">
    <property type="term" value="F:glycosyltransferase activity"/>
    <property type="evidence" value="ECO:0007669"/>
    <property type="project" value="UniProtKB-KW"/>
</dbReference>
<evidence type="ECO:0000256" key="4">
    <source>
        <dbReference type="SAM" id="Phobius"/>
    </source>
</evidence>
<keyword evidence="3 6" id="KW-0808">Transferase</keyword>
<keyword evidence="4" id="KW-0812">Transmembrane</keyword>
<comment type="similarity">
    <text evidence="1">Belongs to the glycosyltransferase 2 family.</text>
</comment>
<dbReference type="RefSeq" id="WP_091242161.1">
    <property type="nucleotide sequence ID" value="NZ_FNAG01000005.1"/>
</dbReference>
<dbReference type="STRING" id="265719.SAMN04488509_10542"/>
<evidence type="ECO:0000256" key="3">
    <source>
        <dbReference type="ARBA" id="ARBA00022679"/>
    </source>
</evidence>
<dbReference type="PANTHER" id="PTHR43630:SF1">
    <property type="entry name" value="POLY-BETA-1,6-N-ACETYL-D-GLUCOSAMINE SYNTHASE"/>
    <property type="match status" value="1"/>
</dbReference>
<dbReference type="Proteomes" id="UP000199603">
    <property type="component" value="Unassembled WGS sequence"/>
</dbReference>
<dbReference type="EMBL" id="FNAG01000005">
    <property type="protein sequence ID" value="SDD66273.1"/>
    <property type="molecule type" value="Genomic_DNA"/>
</dbReference>
<dbReference type="Pfam" id="PF00535">
    <property type="entry name" value="Glycos_transf_2"/>
    <property type="match status" value="1"/>
</dbReference>
<organism evidence="6 7">
    <name type="scientific">Aquimonas voraii</name>
    <dbReference type="NCBI Taxonomy" id="265719"/>
    <lineage>
        <taxon>Bacteria</taxon>
        <taxon>Pseudomonadati</taxon>
        <taxon>Pseudomonadota</taxon>
        <taxon>Gammaproteobacteria</taxon>
        <taxon>Lysobacterales</taxon>
        <taxon>Lysobacteraceae</taxon>
        <taxon>Aquimonas</taxon>
    </lineage>
</organism>
<evidence type="ECO:0000256" key="1">
    <source>
        <dbReference type="ARBA" id="ARBA00006739"/>
    </source>
</evidence>
<gene>
    <name evidence="6" type="ORF">SAMN04488509_10542</name>
</gene>
<keyword evidence="4" id="KW-0472">Membrane</keyword>
<proteinExistence type="inferred from homology"/>
<dbReference type="InterPro" id="IPR029044">
    <property type="entry name" value="Nucleotide-diphossugar_trans"/>
</dbReference>
<feature type="domain" description="Glycosyltransferase 2-like" evidence="5">
    <location>
        <begin position="48"/>
        <end position="209"/>
    </location>
</feature>
<dbReference type="OrthoDB" id="9766971at2"/>
<dbReference type="SUPFAM" id="SSF53448">
    <property type="entry name" value="Nucleotide-diphospho-sugar transferases"/>
    <property type="match status" value="1"/>
</dbReference>
<evidence type="ECO:0000313" key="6">
    <source>
        <dbReference type="EMBL" id="SDD66273.1"/>
    </source>
</evidence>
<evidence type="ECO:0000313" key="7">
    <source>
        <dbReference type="Proteomes" id="UP000199603"/>
    </source>
</evidence>
<dbReference type="AlphaFoldDB" id="A0A1G6WKR5"/>
<dbReference type="CDD" id="cd06439">
    <property type="entry name" value="CESA_like_1"/>
    <property type="match status" value="1"/>
</dbReference>
<evidence type="ECO:0000259" key="5">
    <source>
        <dbReference type="Pfam" id="PF00535"/>
    </source>
</evidence>
<feature type="transmembrane region" description="Helical" evidence="4">
    <location>
        <begin position="6"/>
        <end position="27"/>
    </location>
</feature>
<accession>A0A1G6WKR5</accession>
<dbReference type="InterPro" id="IPR001173">
    <property type="entry name" value="Glyco_trans_2-like"/>
</dbReference>
<feature type="transmembrane region" description="Helical" evidence="4">
    <location>
        <begin position="293"/>
        <end position="312"/>
    </location>
</feature>
<protein>
    <submittedName>
        <fullName evidence="6">Glycosyltransferase, catalytic subunit of cellulose synthase and poly-beta-1,6-N-acetylglucosamine synthase</fullName>
    </submittedName>
</protein>